<dbReference type="InterPro" id="IPR012931">
    <property type="entry name" value="TraG_N_Proteobacteria"/>
</dbReference>
<feature type="compositionally biased region" description="Low complexity" evidence="1">
    <location>
        <begin position="448"/>
        <end position="466"/>
    </location>
</feature>
<keyword evidence="2" id="KW-0812">Transmembrane</keyword>
<reference evidence="4" key="2">
    <citation type="journal article" date="2014" name="ISME J.">
        <title>Microbial stratification in low pH oxic and suboxic macroscopic growths along an acid mine drainage.</title>
        <authorList>
            <person name="Mendez-Garcia C."/>
            <person name="Mesa V."/>
            <person name="Sprenger R.R."/>
            <person name="Richter M."/>
            <person name="Diez M.S."/>
            <person name="Solano J."/>
            <person name="Bargiela R."/>
            <person name="Golyshina O.V."/>
            <person name="Manteca A."/>
            <person name="Ramos J.L."/>
            <person name="Gallego J.R."/>
            <person name="Llorente I."/>
            <person name="Martins Dos Santos V.A."/>
            <person name="Jensen O.N."/>
            <person name="Pelaez A.I."/>
            <person name="Sanchez J."/>
            <person name="Ferrer M."/>
        </authorList>
    </citation>
    <scope>NUCLEOTIDE SEQUENCE</scope>
</reference>
<accession>T1BPW7</accession>
<feature type="transmembrane region" description="Helical" evidence="2">
    <location>
        <begin position="314"/>
        <end position="335"/>
    </location>
</feature>
<feature type="compositionally biased region" description="Polar residues" evidence="1">
    <location>
        <begin position="530"/>
        <end position="544"/>
    </location>
</feature>
<organism evidence="4">
    <name type="scientific">mine drainage metagenome</name>
    <dbReference type="NCBI Taxonomy" id="410659"/>
    <lineage>
        <taxon>unclassified sequences</taxon>
        <taxon>metagenomes</taxon>
        <taxon>ecological metagenomes</taxon>
    </lineage>
</organism>
<evidence type="ECO:0000256" key="1">
    <source>
        <dbReference type="SAM" id="MobiDB-lite"/>
    </source>
</evidence>
<feature type="domain" description="TraG N-terminal Proteobacteria" evidence="3">
    <location>
        <begin position="27"/>
        <end position="344"/>
    </location>
</feature>
<sequence>ALMAYRNLSNSASYCGFGSTAMCNWSRTFKSYVSNCVLPEYKLRGGWWAGDPNSSSNLLQSLQVADLGFVTDDYLGGAAGTTSTGQVSDCANTYADLNQAWNNSQTGIAVGFAGLMKVHTPTGTTVPDALGAAFGVLAANTTQPAGSSAGLPALLGQASQNAQQSIQNAVSANLLARGLAQGFRDANQVGEAGVIESAANQRNVQFAAQSTLFTRTLRATMTFFEGVIYGLAPFLAFLIPLGPIGFRYAGRYLQLLVWLFLWMPLLSFVNLFEIMAVLREMNALLPAIGNAPLISAIGLNQIEYTVSDWIGMGGYLTTAVVGLSGMIVFGSIAGFQGVAAEANAPTRLDPTPIAPDVLSTAPPVQMGSQYAGAGGSALALSGAPMLRWNAGQLISTSEQATLARAGTLAQQLQASGHFGKTINEQTLQAWTARHALTHGAHEQAGLNAAAPTSARTSAGTSTSVSTDKSLSGHVGGNLGVAGVGLGGAQAGAAEHWRASSEQAQQQSHATDVTPTAGFTASHGNDHSLSHDQGASLTGGTSRSASVARTESELFNTMQSYNALAQASHSVGANMTVGLPQAASALAGNSGALDSIAAAAHTYGGGAFQANYAHLGGLFPDVAQRTAAA</sequence>
<name>T1BPW7_9ZZZZ</name>
<comment type="caution">
    <text evidence="4">The sequence shown here is derived from an EMBL/GenBank/DDBJ whole genome shotgun (WGS) entry which is preliminary data.</text>
</comment>
<keyword evidence="2" id="KW-1133">Transmembrane helix</keyword>
<proteinExistence type="predicted"/>
<evidence type="ECO:0000313" key="4">
    <source>
        <dbReference type="EMBL" id="EQD55299.1"/>
    </source>
</evidence>
<reference evidence="4" key="1">
    <citation type="submission" date="2013-08" db="EMBL/GenBank/DDBJ databases">
        <authorList>
            <person name="Mendez C."/>
            <person name="Richter M."/>
            <person name="Ferrer M."/>
            <person name="Sanchez J."/>
        </authorList>
    </citation>
    <scope>NUCLEOTIDE SEQUENCE</scope>
</reference>
<dbReference type="Pfam" id="PF07916">
    <property type="entry name" value="TraG_N"/>
    <property type="match status" value="1"/>
</dbReference>
<feature type="compositionally biased region" description="Polar residues" evidence="1">
    <location>
        <begin position="510"/>
        <end position="522"/>
    </location>
</feature>
<gene>
    <name evidence="4" type="ORF">B1B_09296</name>
</gene>
<feature type="region of interest" description="Disordered" evidence="1">
    <location>
        <begin position="445"/>
        <end position="472"/>
    </location>
</feature>
<feature type="non-terminal residue" evidence="4">
    <location>
        <position position="628"/>
    </location>
</feature>
<feature type="transmembrane region" description="Helical" evidence="2">
    <location>
        <begin position="227"/>
        <end position="246"/>
    </location>
</feature>
<feature type="region of interest" description="Disordered" evidence="1">
    <location>
        <begin position="491"/>
        <end position="544"/>
    </location>
</feature>
<evidence type="ECO:0000259" key="3">
    <source>
        <dbReference type="Pfam" id="PF07916"/>
    </source>
</evidence>
<protein>
    <submittedName>
        <fullName evidence="4">Membrane protein containing TraG-like protein</fullName>
    </submittedName>
</protein>
<feature type="transmembrane region" description="Helical" evidence="2">
    <location>
        <begin position="252"/>
        <end position="272"/>
    </location>
</feature>
<evidence type="ECO:0000256" key="2">
    <source>
        <dbReference type="SAM" id="Phobius"/>
    </source>
</evidence>
<feature type="transmembrane region" description="Helical" evidence="2">
    <location>
        <begin position="284"/>
        <end position="302"/>
    </location>
</feature>
<feature type="non-terminal residue" evidence="4">
    <location>
        <position position="1"/>
    </location>
</feature>
<dbReference type="EMBL" id="AUZY01006131">
    <property type="protein sequence ID" value="EQD55299.1"/>
    <property type="molecule type" value="Genomic_DNA"/>
</dbReference>
<dbReference type="AlphaFoldDB" id="T1BPW7"/>
<feature type="compositionally biased region" description="Low complexity" evidence="1">
    <location>
        <begin position="499"/>
        <end position="509"/>
    </location>
</feature>
<keyword evidence="2" id="KW-0472">Membrane</keyword>